<dbReference type="CDD" id="cd07067">
    <property type="entry name" value="HP_PGM_like"/>
    <property type="match status" value="1"/>
</dbReference>
<comment type="caution">
    <text evidence="1">The sequence shown here is derived from an EMBL/GenBank/DDBJ whole genome shotgun (WGS) entry which is preliminary data.</text>
</comment>
<dbReference type="Gene3D" id="3.40.50.1240">
    <property type="entry name" value="Phosphoglycerate mutase-like"/>
    <property type="match status" value="1"/>
</dbReference>
<dbReference type="Proteomes" id="UP001162164">
    <property type="component" value="Unassembled WGS sequence"/>
</dbReference>
<dbReference type="PANTHER" id="PTHR16469:SF27">
    <property type="entry name" value="UBIQUITIN-ASSOCIATED AND SH3 DOMAIN-CONTAINING BA-RELATED"/>
    <property type="match status" value="1"/>
</dbReference>
<keyword evidence="2" id="KW-1185">Reference proteome</keyword>
<reference evidence="1" key="1">
    <citation type="journal article" date="2023" name="Insect Mol. Biol.">
        <title>Genome sequencing provides insights into the evolution of gene families encoding plant cell wall-degrading enzymes in longhorned beetles.</title>
        <authorList>
            <person name="Shin N.R."/>
            <person name="Okamura Y."/>
            <person name="Kirsch R."/>
            <person name="Pauchet Y."/>
        </authorList>
    </citation>
    <scope>NUCLEOTIDE SEQUENCE</scope>
    <source>
        <strain evidence="1">MMC_N1</strain>
    </source>
</reference>
<dbReference type="EMBL" id="JAPWTJ010002370">
    <property type="protein sequence ID" value="KAJ8966440.1"/>
    <property type="molecule type" value="Genomic_DNA"/>
</dbReference>
<name>A0ABQ9IV21_9CUCU</name>
<proteinExistence type="predicted"/>
<dbReference type="InterPro" id="IPR029033">
    <property type="entry name" value="His_PPase_superfam"/>
</dbReference>
<dbReference type="PANTHER" id="PTHR16469">
    <property type="entry name" value="UBIQUITIN-ASSOCIATED AND SH3 DOMAIN-CONTAINING BA-RELATED"/>
    <property type="match status" value="1"/>
</dbReference>
<evidence type="ECO:0000313" key="1">
    <source>
        <dbReference type="EMBL" id="KAJ8966440.1"/>
    </source>
</evidence>
<dbReference type="Pfam" id="PF00300">
    <property type="entry name" value="His_Phos_1"/>
    <property type="match status" value="1"/>
</dbReference>
<dbReference type="InterPro" id="IPR051710">
    <property type="entry name" value="Phosphatase_SH3-domain"/>
</dbReference>
<evidence type="ECO:0008006" key="3">
    <source>
        <dbReference type="Google" id="ProtNLM"/>
    </source>
</evidence>
<gene>
    <name evidence="1" type="ORF">NQ317_012681</name>
</gene>
<protein>
    <recommendedName>
        <fullName evidence="3">Phosphoglycerate mutase</fullName>
    </recommendedName>
</protein>
<evidence type="ECO:0000313" key="2">
    <source>
        <dbReference type="Proteomes" id="UP001162164"/>
    </source>
</evidence>
<dbReference type="SUPFAM" id="SSF53254">
    <property type="entry name" value="Phosphoglycerate mutase-like"/>
    <property type="match status" value="1"/>
</dbReference>
<accession>A0ABQ9IV21</accession>
<dbReference type="InterPro" id="IPR013078">
    <property type="entry name" value="His_Pase_superF_clade-1"/>
</dbReference>
<sequence length="122" mass="13745">MDFMQAMDDGSQPRNVFIMRHGERIDFTFGSWVPYCFDEDGNYIHGAKAYLKDSPLTNIGIFEASMVGEALKEKDITIDAAYCSPSFRCIQTCDAVLRALDTSNISKIKIEPGLFRMARMVS</sequence>
<organism evidence="1 2">
    <name type="scientific">Molorchus minor</name>
    <dbReference type="NCBI Taxonomy" id="1323400"/>
    <lineage>
        <taxon>Eukaryota</taxon>
        <taxon>Metazoa</taxon>
        <taxon>Ecdysozoa</taxon>
        <taxon>Arthropoda</taxon>
        <taxon>Hexapoda</taxon>
        <taxon>Insecta</taxon>
        <taxon>Pterygota</taxon>
        <taxon>Neoptera</taxon>
        <taxon>Endopterygota</taxon>
        <taxon>Coleoptera</taxon>
        <taxon>Polyphaga</taxon>
        <taxon>Cucujiformia</taxon>
        <taxon>Chrysomeloidea</taxon>
        <taxon>Cerambycidae</taxon>
        <taxon>Lamiinae</taxon>
        <taxon>Monochamini</taxon>
        <taxon>Molorchus</taxon>
    </lineage>
</organism>